<name>K9ARF7_9STAP</name>
<dbReference type="Gene3D" id="3.60.21.10">
    <property type="match status" value="1"/>
</dbReference>
<dbReference type="InterPro" id="IPR029052">
    <property type="entry name" value="Metallo-depent_PP-like"/>
</dbReference>
<dbReference type="InterPro" id="IPR004843">
    <property type="entry name" value="Calcineurin-like_PHP"/>
</dbReference>
<dbReference type="STRING" id="1229783.C273_02078"/>
<dbReference type="EMBL" id="AMSQ01000003">
    <property type="protein sequence ID" value="EKU50018.1"/>
    <property type="molecule type" value="Genomic_DNA"/>
</dbReference>
<sequence>MNIGVISDLHIDRNKDVTPSEYEAMLVDIIKHSEIDLFIIAGDISNHHAYSYEFVQRVQYQTAVQTLLVPGNHDLWDMDAEAPDTTSILNYFKSKPKCLIDGAFHYQ</sequence>
<protein>
    <recommendedName>
        <fullName evidence="1">Calcineurin-like phosphoesterase domain-containing protein</fullName>
    </recommendedName>
</protein>
<dbReference type="SUPFAM" id="SSF56300">
    <property type="entry name" value="Metallo-dependent phosphatases"/>
    <property type="match status" value="1"/>
</dbReference>
<gene>
    <name evidence="2" type="ORF">C273_02078</name>
</gene>
<feature type="domain" description="Calcineurin-like phosphoesterase" evidence="1">
    <location>
        <begin position="1"/>
        <end position="83"/>
    </location>
</feature>
<dbReference type="GO" id="GO:0016787">
    <property type="term" value="F:hydrolase activity"/>
    <property type="evidence" value="ECO:0007669"/>
    <property type="project" value="InterPro"/>
</dbReference>
<dbReference type="PATRIC" id="fig|1229783.3.peg.420"/>
<dbReference type="Pfam" id="PF00149">
    <property type="entry name" value="Metallophos"/>
    <property type="match status" value="1"/>
</dbReference>
<proteinExistence type="predicted"/>
<dbReference type="Proteomes" id="UP000009885">
    <property type="component" value="Unassembled WGS sequence"/>
</dbReference>
<dbReference type="eggNOG" id="COG1409">
    <property type="taxonomic scope" value="Bacteria"/>
</dbReference>
<evidence type="ECO:0000313" key="3">
    <source>
        <dbReference type="Proteomes" id="UP000009885"/>
    </source>
</evidence>
<evidence type="ECO:0000259" key="1">
    <source>
        <dbReference type="Pfam" id="PF00149"/>
    </source>
</evidence>
<comment type="caution">
    <text evidence="2">The sequence shown here is derived from an EMBL/GenBank/DDBJ whole genome shotgun (WGS) entry which is preliminary data.</text>
</comment>
<reference evidence="2 3" key="1">
    <citation type="journal article" date="2013" name="Genome Announc.">
        <title>Genome Sequence of Staphylococcus massiliensis Strain S46, Isolated from the Surface of Healthy Human Skin.</title>
        <authorList>
            <person name="Srivastav R."/>
            <person name="Singh A."/>
            <person name="Jangir P.K."/>
            <person name="Kumari C."/>
            <person name="Muduli S."/>
            <person name="Sharma R."/>
        </authorList>
    </citation>
    <scope>NUCLEOTIDE SEQUENCE [LARGE SCALE GENOMIC DNA]</scope>
    <source>
        <strain evidence="2 3">S46</strain>
    </source>
</reference>
<organism evidence="2 3">
    <name type="scientific">Staphylococcus massiliensis S46</name>
    <dbReference type="NCBI Taxonomy" id="1229783"/>
    <lineage>
        <taxon>Bacteria</taxon>
        <taxon>Bacillati</taxon>
        <taxon>Bacillota</taxon>
        <taxon>Bacilli</taxon>
        <taxon>Bacillales</taxon>
        <taxon>Staphylococcaceae</taxon>
        <taxon>Staphylococcus</taxon>
    </lineage>
</organism>
<keyword evidence="3" id="KW-1185">Reference proteome</keyword>
<evidence type="ECO:0000313" key="2">
    <source>
        <dbReference type="EMBL" id="EKU50018.1"/>
    </source>
</evidence>
<dbReference type="AlphaFoldDB" id="K9ARF7"/>
<accession>K9ARF7</accession>